<name>A0A2S9GTD1_9BURK</name>
<gene>
    <name evidence="1" type="ORF">S2091_4349</name>
</gene>
<sequence>MNAILAKLLRRLIRSQLQRSSPQKLLKLGEKKLLRSFHRAAQFSPAYQTLLAESSVQASQVRTPADFAQLCPLLEKTNTFRRFPIEQLIVANTKLADLASILTSSGHGQGGYALGISTRNQYNSTPFLIDLGLDLAFNVDSRRTLLINCLPMGVTFQSKALCVANVSVREDMACAIVKQTGHLFEQIILCGDPLFLKRLCDYSEELRLDWARYKMNVIIGEETFTESFRDYLAASLAINLSDANSGLIGSSMGVGELGLNLFNETRESIAIRRACVKNKTLLQDLMGDISSQAPLPTLLCFNPLRTYVEVVNRDASGNGDLVVSVLDTAAPVPLMRYKTGDRAKLIDADHLAQVLQKSILGLTAPALPLIALLGRSKDMLPGNWHVDHFKQVLYNNPNVARECSGAFRLSQREDGLLWEVQLRLDCPADPMLLADALSADLVLLGKEGAAKVHCLSYEKFPYGKTLDYERKFVYCSA</sequence>
<dbReference type="AlphaFoldDB" id="A0A2S9GTD1"/>
<keyword evidence="2" id="KW-1185">Reference proteome</keyword>
<reference evidence="1 2" key="1">
    <citation type="submission" date="2018-02" db="EMBL/GenBank/DDBJ databases">
        <title>Solimicrobium silvestre gen. nov., sp. nov., isolated from alpine forest soil.</title>
        <authorList>
            <person name="Margesin R."/>
            <person name="Albuquerque L."/>
            <person name="Zhang D.-C."/>
            <person name="Froufe H.J.C."/>
            <person name="Severino R."/>
            <person name="Roxo I."/>
            <person name="Egas C."/>
            <person name="Da Costa M.S."/>
        </authorList>
    </citation>
    <scope>NUCLEOTIDE SEQUENCE [LARGE SCALE GENOMIC DNA]</scope>
    <source>
        <strain evidence="1 2">S20-91</strain>
    </source>
</reference>
<evidence type="ECO:0000313" key="2">
    <source>
        <dbReference type="Proteomes" id="UP000237839"/>
    </source>
</evidence>
<dbReference type="Gene3D" id="3.40.50.12780">
    <property type="entry name" value="N-terminal domain of ligase-like"/>
    <property type="match status" value="1"/>
</dbReference>
<dbReference type="PANTHER" id="PTHR43845:SF1">
    <property type="entry name" value="BLR5969 PROTEIN"/>
    <property type="match status" value="1"/>
</dbReference>
<dbReference type="PANTHER" id="PTHR43845">
    <property type="entry name" value="BLR5969 PROTEIN"/>
    <property type="match status" value="1"/>
</dbReference>
<dbReference type="Proteomes" id="UP000237839">
    <property type="component" value="Unassembled WGS sequence"/>
</dbReference>
<evidence type="ECO:0000313" key="1">
    <source>
        <dbReference type="EMBL" id="PRC90948.1"/>
    </source>
</evidence>
<evidence type="ECO:0008006" key="3">
    <source>
        <dbReference type="Google" id="ProtNLM"/>
    </source>
</evidence>
<dbReference type="InterPro" id="IPR042099">
    <property type="entry name" value="ANL_N_sf"/>
</dbReference>
<comment type="caution">
    <text evidence="1">The sequence shown here is derived from an EMBL/GenBank/DDBJ whole genome shotgun (WGS) entry which is preliminary data.</text>
</comment>
<proteinExistence type="predicted"/>
<organism evidence="1 2">
    <name type="scientific">Solimicrobium silvestre</name>
    <dbReference type="NCBI Taxonomy" id="2099400"/>
    <lineage>
        <taxon>Bacteria</taxon>
        <taxon>Pseudomonadati</taxon>
        <taxon>Pseudomonadota</taxon>
        <taxon>Betaproteobacteria</taxon>
        <taxon>Burkholderiales</taxon>
        <taxon>Oxalobacteraceae</taxon>
        <taxon>Solimicrobium</taxon>
    </lineage>
</organism>
<dbReference type="EMBL" id="PUGF01000032">
    <property type="protein sequence ID" value="PRC90948.1"/>
    <property type="molecule type" value="Genomic_DNA"/>
</dbReference>
<protein>
    <recommendedName>
        <fullName evidence="3">Coenzyme F390 synthetase</fullName>
    </recommendedName>
</protein>
<accession>A0A2S9GTD1</accession>